<dbReference type="HOGENOM" id="CLU_095977_0_3_2"/>
<dbReference type="RefSeq" id="WP_048106078.1">
    <property type="nucleotide sequence ID" value="NZ_CP007026.1"/>
</dbReference>
<dbReference type="OrthoDB" id="52651at2157"/>
<dbReference type="AlphaFoldDB" id="A0A0A7V146"/>
<dbReference type="STRING" id="1410606.T478_1250"/>
<dbReference type="GeneID" id="24817130"/>
<evidence type="ECO:0000313" key="3">
    <source>
        <dbReference type="EMBL" id="PTL88424.1"/>
    </source>
</evidence>
<dbReference type="SUPFAM" id="SSF53098">
    <property type="entry name" value="Ribonuclease H-like"/>
    <property type="match status" value="1"/>
</dbReference>
<dbReference type="GO" id="GO:0003676">
    <property type="term" value="F:nucleic acid binding"/>
    <property type="evidence" value="ECO:0007669"/>
    <property type="project" value="InterPro"/>
</dbReference>
<keyword evidence="2" id="KW-0378">Hydrolase</keyword>
<dbReference type="PROSITE" id="PS50879">
    <property type="entry name" value="RNASE_H_1"/>
    <property type="match status" value="1"/>
</dbReference>
<proteinExistence type="predicted"/>
<reference evidence="2 4" key="1">
    <citation type="journal article" date="2015" name="Proc. Natl. Acad. Sci. U.S.A.">
        <title>Genomic and proteomic characterization of "Candidatus Nitrosopelagicus brevis": An ammonia-oxidizing archaeon from the open ocean.</title>
        <authorList>
            <person name="Santoro A.E."/>
            <person name="Dupont C.L."/>
            <person name="Richter R.A."/>
            <person name="Craig M.T."/>
            <person name="Carini P."/>
            <person name="McIlvin M.R."/>
            <person name="Yang Y."/>
            <person name="Orsi W.D."/>
            <person name="Moran D.M."/>
            <person name="Saito M.A."/>
        </authorList>
    </citation>
    <scope>NUCLEOTIDE SEQUENCE [LARGE SCALE GENOMIC DNA]</scope>
    <source>
        <strain evidence="2">CN25</strain>
        <strain evidence="4">V2</strain>
    </source>
</reference>
<dbReference type="KEGG" id="nbv:T478_1250"/>
<name>A0A0A7V146_9ARCH</name>
<dbReference type="EMBL" id="CP007026">
    <property type="protein sequence ID" value="AJA91911.1"/>
    <property type="molecule type" value="Genomic_DNA"/>
</dbReference>
<organism evidence="2 4">
    <name type="scientific">Candidatus Nitrosopelagicus brevis</name>
    <dbReference type="NCBI Taxonomy" id="1410606"/>
    <lineage>
        <taxon>Archaea</taxon>
        <taxon>Nitrososphaerota</taxon>
    </lineage>
</organism>
<accession>A0A0A7V146</accession>
<dbReference type="Proteomes" id="UP000241022">
    <property type="component" value="Unassembled WGS sequence"/>
</dbReference>
<reference evidence="3 5" key="4">
    <citation type="submission" date="2018-04" db="EMBL/GenBank/DDBJ databases">
        <title>Transcriptomics of ammonia oxidizing archaea.</title>
        <authorList>
            <person name="Carini P."/>
        </authorList>
    </citation>
    <scope>NUCLEOTIDE SEQUENCE [LARGE SCALE GENOMIC DNA]</scope>
    <source>
        <strain evidence="3 5">U25</strain>
    </source>
</reference>
<reference evidence="5" key="3">
    <citation type="submission" date="2016-05" db="EMBL/GenBank/DDBJ databases">
        <authorList>
            <person name="Dupont C."/>
            <person name="Santoro A."/>
        </authorList>
    </citation>
    <scope>NUCLEOTIDE SEQUENCE [LARGE SCALE GENOMIC DNA]</scope>
    <source>
        <strain evidence="5">U25</strain>
    </source>
</reference>
<protein>
    <submittedName>
        <fullName evidence="2">Ribonuclease HI</fullName>
        <ecNumber evidence="2">3.1.26.4</ecNumber>
    </submittedName>
</protein>
<evidence type="ECO:0000313" key="4">
    <source>
        <dbReference type="Proteomes" id="UP000030944"/>
    </source>
</evidence>
<reference evidence="3" key="2">
    <citation type="submission" date="2016-05" db="EMBL/GenBank/DDBJ databases">
        <authorList>
            <person name="Lavstsen T."/>
            <person name="Jespersen J.S."/>
        </authorList>
    </citation>
    <scope>NUCLEOTIDE SEQUENCE [LARGE SCALE GENOMIC DNA]</scope>
    <source>
        <strain evidence="3">U25</strain>
    </source>
</reference>
<evidence type="ECO:0000313" key="5">
    <source>
        <dbReference type="Proteomes" id="UP000241022"/>
    </source>
</evidence>
<dbReference type="Proteomes" id="UP000030944">
    <property type="component" value="Chromosome"/>
</dbReference>
<dbReference type="InterPro" id="IPR002156">
    <property type="entry name" value="RNaseH_domain"/>
</dbReference>
<gene>
    <name evidence="2" type="primary">rnhA</name>
    <name evidence="3" type="ORF">A7X95_04070</name>
    <name evidence="2" type="ORF">T478_1250</name>
</gene>
<evidence type="ECO:0000259" key="1">
    <source>
        <dbReference type="PROSITE" id="PS50879"/>
    </source>
</evidence>
<sequence length="118" mass="13238">MEVSIYVDGAGGEKSGYGFFVKETGESFYENKSGLTNNQAEYHAIIAVLKKFQGSLDKITIFSDSKNTVNQLNHEFAINNEQLRILAQESWSLIPKIPELKILWIPRKENLAGKMLGS</sequence>
<dbReference type="InterPro" id="IPR012337">
    <property type="entry name" value="RNaseH-like_sf"/>
</dbReference>
<dbReference type="Pfam" id="PF13456">
    <property type="entry name" value="RVT_3"/>
    <property type="match status" value="1"/>
</dbReference>
<keyword evidence="5" id="KW-1185">Reference proteome</keyword>
<dbReference type="Gene3D" id="3.30.420.10">
    <property type="entry name" value="Ribonuclease H-like superfamily/Ribonuclease H"/>
    <property type="match status" value="1"/>
</dbReference>
<evidence type="ECO:0000313" key="2">
    <source>
        <dbReference type="EMBL" id="AJA91911.1"/>
    </source>
</evidence>
<dbReference type="EC" id="3.1.26.4" evidence="2"/>
<dbReference type="GO" id="GO:0004523">
    <property type="term" value="F:RNA-DNA hybrid ribonuclease activity"/>
    <property type="evidence" value="ECO:0007669"/>
    <property type="project" value="UniProtKB-EC"/>
</dbReference>
<feature type="domain" description="RNase H type-1" evidence="1">
    <location>
        <begin position="1"/>
        <end position="118"/>
    </location>
</feature>
<dbReference type="InterPro" id="IPR036397">
    <property type="entry name" value="RNaseH_sf"/>
</dbReference>
<dbReference type="EMBL" id="LXWN01000001">
    <property type="protein sequence ID" value="PTL88424.1"/>
    <property type="molecule type" value="Genomic_DNA"/>
</dbReference>